<accession>A0A5D0MN54</accession>
<dbReference type="Proteomes" id="UP000323337">
    <property type="component" value="Unassembled WGS sequence"/>
</dbReference>
<reference evidence="1 2" key="1">
    <citation type="submission" date="2019-08" db="EMBL/GenBank/DDBJ databases">
        <title>Genomic characterization of a novel candidate phylum (ARYD3) from a high temperature, high salinity tertiary oil reservoir in north central Oklahoma, USA.</title>
        <authorList>
            <person name="Youssef N.H."/>
            <person name="Yadav A."/>
            <person name="Elshahed M.S."/>
        </authorList>
    </citation>
    <scope>NUCLEOTIDE SEQUENCE [LARGE SCALE GENOMIC DNA]</scope>
    <source>
        <strain evidence="1">ARYD1</strain>
    </source>
</reference>
<name>A0A5D0MN54_FLESI</name>
<organism evidence="1 2">
    <name type="scientific">Flexistipes sinusarabici</name>
    <dbReference type="NCBI Taxonomy" id="2352"/>
    <lineage>
        <taxon>Bacteria</taxon>
        <taxon>Pseudomonadati</taxon>
        <taxon>Deferribacterota</taxon>
        <taxon>Deferribacteres</taxon>
        <taxon>Deferribacterales</taxon>
        <taxon>Flexistipitaceae</taxon>
        <taxon>Flexistipes</taxon>
    </lineage>
</organism>
<comment type="caution">
    <text evidence="1">The sequence shown here is derived from an EMBL/GenBank/DDBJ whole genome shotgun (WGS) entry which is preliminary data.</text>
</comment>
<dbReference type="AlphaFoldDB" id="A0A5D0MN54"/>
<proteinExistence type="predicted"/>
<gene>
    <name evidence="1" type="ORF">FXF49_06730</name>
</gene>
<dbReference type="RefSeq" id="WP_303701139.1">
    <property type="nucleotide sequence ID" value="NZ_VSIV01000161.1"/>
</dbReference>
<sequence>MSFEKFSAEIGKLLLDENDRNQTQKKVKNYLNNISGKIIGNRTVDSFFGKLQKKAASDYEIIKKHYDSKESKNEKIRRIQEIFFPENLLDYEKTAEDIRKKRRVRITGKSENQVKNPYKEILITANALLTMPEDGSNLPEDFIKKIDFTEKQKYWYDHPVPIDAPDSENEIIYGLTKLNESLSVETDEKVTVVLSVSCTHDSLNTIAKDYLREIFKNYKLGRIKVYAFTEEDVGKMLNLIFSGNNEKYNKIKKTIGVQGKYGRHYSFLKAVAAFWKYYVDSNIKATFKIDLDQVFDQKTLKKYTGKYAFENFKDDFWGASGTDSNGEEVRLGMIAGSLVNDYDIDKSLFIPDVKKPDSSEMAYDKFIFNSQKPQYISTIAEMSTRYKRGDNPIIRYHVTGGTSGILVEDLISYKPFTPGFIGRAEDQAFILSVIDKKVNGKYLRYYHSDSLVMRHDKHSLVKRTIEKSETSKMVGDYERILLFSYYADKILNKYDYIKEELFPFTACFISKIPYIIIYFRALLKAYALAGENEVDAEEFLLNLSDRLNNVIEHMDNDYYYEQYFKEKQAWEDFYNHFDGYKSFPKSFISSLSVIS</sequence>
<protein>
    <submittedName>
        <fullName evidence="1">Uncharacterized protein</fullName>
    </submittedName>
</protein>
<evidence type="ECO:0000313" key="1">
    <source>
        <dbReference type="EMBL" id="TYB33365.1"/>
    </source>
</evidence>
<evidence type="ECO:0000313" key="2">
    <source>
        <dbReference type="Proteomes" id="UP000323337"/>
    </source>
</evidence>
<dbReference type="EMBL" id="VSIV01000161">
    <property type="protein sequence ID" value="TYB33365.1"/>
    <property type="molecule type" value="Genomic_DNA"/>
</dbReference>